<comment type="caution">
    <text evidence="1">The sequence shown here is derived from an EMBL/GenBank/DDBJ whole genome shotgun (WGS) entry which is preliminary data.</text>
</comment>
<evidence type="ECO:0000313" key="2">
    <source>
        <dbReference type="Proteomes" id="UP000315388"/>
    </source>
</evidence>
<evidence type="ECO:0008006" key="3">
    <source>
        <dbReference type="Google" id="ProtNLM"/>
    </source>
</evidence>
<name>A0A502BKG1_9HYPH</name>
<protein>
    <recommendedName>
        <fullName evidence="3">Lipoprotein</fullName>
    </recommendedName>
</protein>
<organism evidence="1 2">
    <name type="scientific">Brucella gallinifaecis</name>
    <dbReference type="NCBI Taxonomy" id="215590"/>
    <lineage>
        <taxon>Bacteria</taxon>
        <taxon>Pseudomonadati</taxon>
        <taxon>Pseudomonadota</taxon>
        <taxon>Alphaproteobacteria</taxon>
        <taxon>Hyphomicrobiales</taxon>
        <taxon>Brucellaceae</taxon>
        <taxon>Brucella/Ochrobactrum group</taxon>
        <taxon>Brucella</taxon>
    </lineage>
</organism>
<accession>A0A502BKG1</accession>
<dbReference type="OrthoDB" id="5984161at2"/>
<dbReference type="Proteomes" id="UP000315388">
    <property type="component" value="Unassembled WGS sequence"/>
</dbReference>
<dbReference type="RefSeq" id="WP_140906430.1">
    <property type="nucleotide sequence ID" value="NZ_JBHTMD010000033.1"/>
</dbReference>
<dbReference type="EMBL" id="VEWJ01000034">
    <property type="protein sequence ID" value="TPF73856.1"/>
    <property type="molecule type" value="Genomic_DNA"/>
</dbReference>
<evidence type="ECO:0000313" key="1">
    <source>
        <dbReference type="EMBL" id="TPF73856.1"/>
    </source>
</evidence>
<dbReference type="AlphaFoldDB" id="A0A502BKG1"/>
<proteinExistence type="predicted"/>
<keyword evidence="2" id="KW-1185">Reference proteome</keyword>
<gene>
    <name evidence="1" type="ORF">FHY56_17680</name>
</gene>
<reference evidence="1 2" key="1">
    <citation type="journal article" date="2003" name="Int. J. Syst. Evol. Microbiol.">
        <title>Towards a standardized format for the description of a novel species (of an established genus): Ochrobactrum gallinifaecis sp. nov.</title>
        <authorList>
            <person name="Kampfer P."/>
            <person name="Buczolits S."/>
            <person name="Albrecht A."/>
            <person name="Busse H.J."/>
            <person name="Stackebrandt E."/>
        </authorList>
    </citation>
    <scope>NUCLEOTIDE SEQUENCE [LARGE SCALE GENOMIC DNA]</scope>
    <source>
        <strain evidence="1 2">ISO 196</strain>
    </source>
</reference>
<dbReference type="PROSITE" id="PS51257">
    <property type="entry name" value="PROKAR_LIPOPROTEIN"/>
    <property type="match status" value="1"/>
</dbReference>
<sequence length="119" mass="13174">MNKIFLIITLIFITGCQTQPVNEMSYSQQKAWAQGIAKKCIDQGISYNHPEFKACIDAESRRDAASRYRNSMQQQRTAQALSTGFTNAGAAYSNAANSNRHVNCTSIRSPSGAINTRCY</sequence>